<evidence type="ECO:0000313" key="2">
    <source>
        <dbReference type="EMBL" id="KZM18521.1"/>
    </source>
</evidence>
<feature type="compositionally biased region" description="Pro residues" evidence="1">
    <location>
        <begin position="73"/>
        <end position="82"/>
    </location>
</feature>
<accession>A0A162VLD9</accession>
<proteinExistence type="predicted"/>
<feature type="compositionally biased region" description="Polar residues" evidence="1">
    <location>
        <begin position="420"/>
        <end position="440"/>
    </location>
</feature>
<sequence length="464" mass="51555">MQTTGEDYYDIPDDELPSANFAARPTSEISEISLRICMSVVSFSSGDIDSELDIDGGPTPTALAPGALLMPQPEMPDTPPDTPNIIVNASSRRQSLRQRLKSLNDVASIMRKPSLRQKVDSAPPGAFSLAEYAPQVPRRAVSARLEKRDAARGRYSRHLSAESDSKARRVLGVDERLWEEEESEPANSAEEIEGVERDQEMGLPQPHASFSRKPRVRETLEKKQLTRLRMDFVSSEPKMFVDSPQSMLGTPLELYAIPGRQPGRFRPTSAINGRRGSSTPVSPRTPSPFRRPQLRLNHRVAGDENLEDSYQTRAYVPGPVCLEEHPALLRNYSVATLDPFVSEIDSIGRRPSDLQALEQIVVYFDDMGLIEEATDKCLDKYWLSEQQQAPQEPESGVMEPVPLRPRSQQRKRSSKDPSSMLSRFSLSPASSDASVPQSSPQKRQLLKLRKLLSPALPGSKGAES</sequence>
<dbReference type="Proteomes" id="UP000076837">
    <property type="component" value="Unassembled WGS sequence"/>
</dbReference>
<dbReference type="STRING" id="5454.A0A162VLD9"/>
<feature type="region of interest" description="Disordered" evidence="1">
    <location>
        <begin position="178"/>
        <end position="218"/>
    </location>
</feature>
<dbReference type="AlphaFoldDB" id="A0A162VLD9"/>
<organism evidence="2 3">
    <name type="scientific">Didymella rabiei</name>
    <name type="common">Chickpea ascochyta blight fungus</name>
    <name type="synonym">Mycosphaerella rabiei</name>
    <dbReference type="NCBI Taxonomy" id="5454"/>
    <lineage>
        <taxon>Eukaryota</taxon>
        <taxon>Fungi</taxon>
        <taxon>Dikarya</taxon>
        <taxon>Ascomycota</taxon>
        <taxon>Pezizomycotina</taxon>
        <taxon>Dothideomycetes</taxon>
        <taxon>Pleosporomycetidae</taxon>
        <taxon>Pleosporales</taxon>
        <taxon>Pleosporineae</taxon>
        <taxon>Didymellaceae</taxon>
        <taxon>Ascochyta</taxon>
    </lineage>
</organism>
<gene>
    <name evidence="2" type="ORF">ST47_g10333</name>
</gene>
<keyword evidence="3" id="KW-1185">Reference proteome</keyword>
<comment type="caution">
    <text evidence="2">The sequence shown here is derived from an EMBL/GenBank/DDBJ whole genome shotgun (WGS) entry which is preliminary data.</text>
</comment>
<feature type="compositionally biased region" description="Low complexity" evidence="1">
    <location>
        <begin position="273"/>
        <end position="291"/>
    </location>
</feature>
<protein>
    <submittedName>
        <fullName evidence="2">Uncharacterized protein</fullName>
    </submittedName>
</protein>
<evidence type="ECO:0000256" key="1">
    <source>
        <dbReference type="SAM" id="MobiDB-lite"/>
    </source>
</evidence>
<feature type="region of interest" description="Disordered" evidence="1">
    <location>
        <begin position="53"/>
        <end position="85"/>
    </location>
</feature>
<feature type="region of interest" description="Disordered" evidence="1">
    <location>
        <begin position="387"/>
        <end position="464"/>
    </location>
</feature>
<dbReference type="OrthoDB" id="3786440at2759"/>
<dbReference type="EMBL" id="JYNV01000326">
    <property type="protein sequence ID" value="KZM18521.1"/>
    <property type="molecule type" value="Genomic_DNA"/>
</dbReference>
<name>A0A162VLD9_DIDRA</name>
<feature type="region of interest" description="Disordered" evidence="1">
    <location>
        <begin position="258"/>
        <end position="291"/>
    </location>
</feature>
<evidence type="ECO:0000313" key="3">
    <source>
        <dbReference type="Proteomes" id="UP000076837"/>
    </source>
</evidence>
<reference evidence="2 3" key="1">
    <citation type="journal article" date="2016" name="Sci. Rep.">
        <title>Draft genome sequencing and secretome analysis of fungal phytopathogen Ascochyta rabiei provides insight into the necrotrophic effector repertoire.</title>
        <authorList>
            <person name="Verma S."/>
            <person name="Gazara R.K."/>
            <person name="Nizam S."/>
            <person name="Parween S."/>
            <person name="Chattopadhyay D."/>
            <person name="Verma P.K."/>
        </authorList>
    </citation>
    <scope>NUCLEOTIDE SEQUENCE [LARGE SCALE GENOMIC DNA]</scope>
    <source>
        <strain evidence="2 3">ArDII</strain>
    </source>
</reference>